<evidence type="ECO:0000313" key="3">
    <source>
        <dbReference type="Proteomes" id="UP000641588"/>
    </source>
</evidence>
<sequence>MDDLARDLLGISRSFSVKLILSLSMIISIAFGVTVYYTYQNNLKLFEQEINKQFAGTNPGYS</sequence>
<keyword evidence="1" id="KW-0472">Membrane</keyword>
<protein>
    <submittedName>
        <fullName evidence="2">Uncharacterized protein</fullName>
    </submittedName>
</protein>
<accession>A0A972H0B7</accession>
<dbReference type="AlphaFoldDB" id="A0A972H0B7"/>
<dbReference type="Proteomes" id="UP000641588">
    <property type="component" value="Unassembled WGS sequence"/>
</dbReference>
<dbReference type="EMBL" id="WHOD01000128">
    <property type="protein sequence ID" value="NOU97889.1"/>
    <property type="molecule type" value="Genomic_DNA"/>
</dbReference>
<keyword evidence="1" id="KW-0812">Transmembrane</keyword>
<organism evidence="2 3">
    <name type="scientific">Paenibacillus foliorum</name>
    <dbReference type="NCBI Taxonomy" id="2654974"/>
    <lineage>
        <taxon>Bacteria</taxon>
        <taxon>Bacillati</taxon>
        <taxon>Bacillota</taxon>
        <taxon>Bacilli</taxon>
        <taxon>Bacillales</taxon>
        <taxon>Paenibacillaceae</taxon>
        <taxon>Paenibacillus</taxon>
    </lineage>
</organism>
<evidence type="ECO:0000313" key="2">
    <source>
        <dbReference type="EMBL" id="NOU97889.1"/>
    </source>
</evidence>
<name>A0A972H0B7_9BACL</name>
<keyword evidence="3" id="KW-1185">Reference proteome</keyword>
<gene>
    <name evidence="2" type="ORF">GC093_32380</name>
</gene>
<reference evidence="2" key="1">
    <citation type="submission" date="2019-10" db="EMBL/GenBank/DDBJ databases">
        <title>Description of Paenibacillus glebae sp. nov.</title>
        <authorList>
            <person name="Carlier A."/>
            <person name="Qi S."/>
        </authorList>
    </citation>
    <scope>NUCLEOTIDE SEQUENCE</scope>
    <source>
        <strain evidence="2">LMG 31456</strain>
    </source>
</reference>
<proteinExistence type="predicted"/>
<keyword evidence="1" id="KW-1133">Transmembrane helix</keyword>
<comment type="caution">
    <text evidence="2">The sequence shown here is derived from an EMBL/GenBank/DDBJ whole genome shotgun (WGS) entry which is preliminary data.</text>
</comment>
<dbReference type="RefSeq" id="WP_171656144.1">
    <property type="nucleotide sequence ID" value="NZ_WHOD01000128.1"/>
</dbReference>
<feature type="transmembrane region" description="Helical" evidence="1">
    <location>
        <begin position="20"/>
        <end position="39"/>
    </location>
</feature>
<evidence type="ECO:0000256" key="1">
    <source>
        <dbReference type="SAM" id="Phobius"/>
    </source>
</evidence>